<reference evidence="2 3" key="1">
    <citation type="submission" date="2020-01" db="EMBL/GenBank/DDBJ databases">
        <authorList>
            <consortium name="DOE Joint Genome Institute"/>
            <person name="Haridas S."/>
            <person name="Albert R."/>
            <person name="Binder M."/>
            <person name="Bloem J."/>
            <person name="Labutti K."/>
            <person name="Salamov A."/>
            <person name="Andreopoulos B."/>
            <person name="Baker S.E."/>
            <person name="Barry K."/>
            <person name="Bills G."/>
            <person name="Bluhm B.H."/>
            <person name="Cannon C."/>
            <person name="Castanera R."/>
            <person name="Culley D.E."/>
            <person name="Daum C."/>
            <person name="Ezra D."/>
            <person name="Gonzalez J.B."/>
            <person name="Henrissat B."/>
            <person name="Kuo A."/>
            <person name="Liang C."/>
            <person name="Lipzen A."/>
            <person name="Lutzoni F."/>
            <person name="Magnuson J."/>
            <person name="Mondo S."/>
            <person name="Nolan M."/>
            <person name="Ohm R."/>
            <person name="Pangilinan J."/>
            <person name="Park H.-J.H."/>
            <person name="Ramirez L."/>
            <person name="Alfaro M."/>
            <person name="Sun H."/>
            <person name="Tritt A."/>
            <person name="Yoshinaga Y."/>
            <person name="Zwiers L.-H.L."/>
            <person name="Turgeon B.G."/>
            <person name="Goodwin S.B."/>
            <person name="Spatafora J.W."/>
            <person name="Crous P.W."/>
            <person name="Grigoriev I.V."/>
        </authorList>
    </citation>
    <scope>NUCLEOTIDE SEQUENCE [LARGE SCALE GENOMIC DNA]</scope>
    <source>
        <strain evidence="2 3">CBS 611.86</strain>
    </source>
</reference>
<accession>A0A7C8I1C0</accession>
<keyword evidence="3" id="KW-1185">Reference proteome</keyword>
<comment type="caution">
    <text evidence="2">The sequence shown here is derived from an EMBL/GenBank/DDBJ whole genome shotgun (WGS) entry which is preliminary data.</text>
</comment>
<dbReference type="Pfam" id="PF22942">
    <property type="entry name" value="DUF7025"/>
    <property type="match status" value="1"/>
</dbReference>
<sequence>MHKARTDLATLLSHIRATQEVTSSFGGLEASNTSQIVQFEYLWTLFPPGELVYSTVFMKRPQVFIVKDSSSYIERDGDDSRDKEQRKV</sequence>
<dbReference type="EMBL" id="JAADJZ010000020">
    <property type="protein sequence ID" value="KAF2868194.1"/>
    <property type="molecule type" value="Genomic_DNA"/>
</dbReference>
<protein>
    <recommendedName>
        <fullName evidence="1">DUF7025 domain-containing protein</fullName>
    </recommendedName>
</protein>
<dbReference type="AlphaFoldDB" id="A0A7C8I1C0"/>
<proteinExistence type="predicted"/>
<dbReference type="Proteomes" id="UP000481861">
    <property type="component" value="Unassembled WGS sequence"/>
</dbReference>
<evidence type="ECO:0000259" key="1">
    <source>
        <dbReference type="Pfam" id="PF22942"/>
    </source>
</evidence>
<evidence type="ECO:0000313" key="2">
    <source>
        <dbReference type="EMBL" id="KAF2868194.1"/>
    </source>
</evidence>
<organism evidence="2 3">
    <name type="scientific">Massariosphaeria phaeospora</name>
    <dbReference type="NCBI Taxonomy" id="100035"/>
    <lineage>
        <taxon>Eukaryota</taxon>
        <taxon>Fungi</taxon>
        <taxon>Dikarya</taxon>
        <taxon>Ascomycota</taxon>
        <taxon>Pezizomycotina</taxon>
        <taxon>Dothideomycetes</taxon>
        <taxon>Pleosporomycetidae</taxon>
        <taxon>Pleosporales</taxon>
        <taxon>Pleosporales incertae sedis</taxon>
        <taxon>Massariosphaeria</taxon>
    </lineage>
</organism>
<dbReference type="InterPro" id="IPR054289">
    <property type="entry name" value="DUF7025"/>
</dbReference>
<gene>
    <name evidence="2" type="ORF">BDV95DRAFT_580481</name>
</gene>
<feature type="domain" description="DUF7025" evidence="1">
    <location>
        <begin position="30"/>
        <end position="77"/>
    </location>
</feature>
<dbReference type="OrthoDB" id="5413311at2759"/>
<evidence type="ECO:0000313" key="3">
    <source>
        <dbReference type="Proteomes" id="UP000481861"/>
    </source>
</evidence>
<name>A0A7C8I1C0_9PLEO</name>